<evidence type="ECO:0000313" key="3">
    <source>
        <dbReference type="Proteomes" id="UP001596406"/>
    </source>
</evidence>
<dbReference type="EMBL" id="JBHSXM010000001">
    <property type="protein sequence ID" value="MFC6836722.1"/>
    <property type="molecule type" value="Genomic_DNA"/>
</dbReference>
<dbReference type="RefSeq" id="WP_304448401.1">
    <property type="nucleotide sequence ID" value="NZ_JARRAH010000001.1"/>
</dbReference>
<gene>
    <name evidence="2" type="ORF">ACFQHK_09375</name>
</gene>
<dbReference type="Proteomes" id="UP001596406">
    <property type="component" value="Unassembled WGS sequence"/>
</dbReference>
<evidence type="ECO:0000313" key="2">
    <source>
        <dbReference type="EMBL" id="MFC6836722.1"/>
    </source>
</evidence>
<dbReference type="AlphaFoldDB" id="A0ABD5U865"/>
<accession>A0ABD5U865</accession>
<proteinExistence type="predicted"/>
<name>A0ABD5U865_9EURY</name>
<protein>
    <submittedName>
        <fullName evidence="2">Uncharacterized protein</fullName>
    </submittedName>
</protein>
<organism evidence="2 3">
    <name type="scientific">Halomarina ordinaria</name>
    <dbReference type="NCBI Taxonomy" id="3033939"/>
    <lineage>
        <taxon>Archaea</taxon>
        <taxon>Methanobacteriati</taxon>
        <taxon>Methanobacteriota</taxon>
        <taxon>Stenosarchaea group</taxon>
        <taxon>Halobacteria</taxon>
        <taxon>Halobacteriales</taxon>
        <taxon>Natronomonadaceae</taxon>
        <taxon>Halomarina</taxon>
    </lineage>
</organism>
<evidence type="ECO:0000256" key="1">
    <source>
        <dbReference type="SAM" id="MobiDB-lite"/>
    </source>
</evidence>
<reference evidence="2 3" key="1">
    <citation type="journal article" date="2019" name="Int. J. Syst. Evol. Microbiol.">
        <title>The Global Catalogue of Microorganisms (GCM) 10K type strain sequencing project: providing services to taxonomists for standard genome sequencing and annotation.</title>
        <authorList>
            <consortium name="The Broad Institute Genomics Platform"/>
            <consortium name="The Broad Institute Genome Sequencing Center for Infectious Disease"/>
            <person name="Wu L."/>
            <person name="Ma J."/>
        </authorList>
    </citation>
    <scope>NUCLEOTIDE SEQUENCE [LARGE SCALE GENOMIC DNA]</scope>
    <source>
        <strain evidence="2 3">PSRA2</strain>
    </source>
</reference>
<comment type="caution">
    <text evidence="2">The sequence shown here is derived from an EMBL/GenBank/DDBJ whole genome shotgun (WGS) entry which is preliminary data.</text>
</comment>
<sequence>MVLKNVFEHYREGGLERVVSKTRDQAAFSLEHAVFALERAVLTDRQWYEYTVWRNRCGVDAAADPRALRYVDPSRITRSSPFETRFCFRKFGAVRGGDWDVESEPLAEKFDYIWEALAARYEEGRDWEDVGLVQRVLAGEERWRFATGEDVWAWVESLDEVYESIRDDGYRSARDILDTSFEEAAASDHDSLVDRFRPVANESMFFADTDDVTVFDWLAEIQVDIGRDGEVIQHNGRHRLWFAQHLDVAEIPVCVVVRHEEWQALRDEVASATTVDDLSERACRHLDHPDMVDVVGSLQSVADAHASSPPARRSAVRAVSDD</sequence>
<keyword evidence="3" id="KW-1185">Reference proteome</keyword>
<feature type="region of interest" description="Disordered" evidence="1">
    <location>
        <begin position="303"/>
        <end position="322"/>
    </location>
</feature>